<dbReference type="Proteomes" id="UP001430360">
    <property type="component" value="Unassembled WGS sequence"/>
</dbReference>
<dbReference type="RefSeq" id="WP_232138177.1">
    <property type="nucleotide sequence ID" value="NZ_CP089507.1"/>
</dbReference>
<evidence type="ECO:0000256" key="1">
    <source>
        <dbReference type="SAM" id="MobiDB-lite"/>
    </source>
</evidence>
<organism evidence="2 3">
    <name type="scientific">Luteimonas fraxinea</name>
    <dbReference type="NCBI Taxonomy" id="2901869"/>
    <lineage>
        <taxon>Bacteria</taxon>
        <taxon>Pseudomonadati</taxon>
        <taxon>Pseudomonadota</taxon>
        <taxon>Gammaproteobacteria</taxon>
        <taxon>Lysobacterales</taxon>
        <taxon>Lysobacteraceae</taxon>
        <taxon>Luteimonas</taxon>
    </lineage>
</organism>
<feature type="region of interest" description="Disordered" evidence="1">
    <location>
        <begin position="1"/>
        <end position="25"/>
    </location>
</feature>
<sequence>MDTRSHKAGSGAQPPVISASDTPGDIGACKHIKPRFLRVPLLRSNRPRTTNDIMQSYVGDPAPIIVSRWGAPTTSYDNRDGSRILTWRNEWSGCTQTVLIDPQDIISRWRYSGCDCLRGRDGPPKGTPIPPMTL</sequence>
<protein>
    <submittedName>
        <fullName evidence="2">Uncharacterized protein</fullName>
    </submittedName>
</protein>
<name>A0ABS8UJW4_9GAMM</name>
<comment type="caution">
    <text evidence="2">The sequence shown here is derived from an EMBL/GenBank/DDBJ whole genome shotgun (WGS) entry which is preliminary data.</text>
</comment>
<proteinExistence type="predicted"/>
<evidence type="ECO:0000313" key="3">
    <source>
        <dbReference type="Proteomes" id="UP001430360"/>
    </source>
</evidence>
<reference evidence="2" key="1">
    <citation type="submission" date="2021-12" db="EMBL/GenBank/DDBJ databases">
        <authorList>
            <person name="Ulrich A."/>
        </authorList>
    </citation>
    <scope>NUCLEOTIDE SEQUENCE</scope>
    <source>
        <strain evidence="2">A1P009</strain>
    </source>
</reference>
<evidence type="ECO:0000313" key="2">
    <source>
        <dbReference type="EMBL" id="MCD9098785.1"/>
    </source>
</evidence>
<gene>
    <name evidence="2" type="ORF">LTT95_17820</name>
</gene>
<reference evidence="2" key="2">
    <citation type="journal article" date="2022" name="Syst. Appl. Microbiol.">
        <title>Physiological and genomic characterisation of Luteimonas fraxinea sp. nov., a bacterial species associated with trees tolerant to ash dieback.</title>
        <authorList>
            <person name="Ulrich K."/>
            <person name="Becker R."/>
            <person name="Behrendt U."/>
            <person name="Kube M."/>
            <person name="Schneck V."/>
            <person name="Ulrich A."/>
        </authorList>
    </citation>
    <scope>NUCLEOTIDE SEQUENCE</scope>
    <source>
        <strain evidence="2">A1P009</strain>
    </source>
</reference>
<accession>A0ABS8UJW4</accession>
<keyword evidence="3" id="KW-1185">Reference proteome</keyword>
<dbReference type="EMBL" id="JAJQKU010000008">
    <property type="protein sequence ID" value="MCD9098785.1"/>
    <property type="molecule type" value="Genomic_DNA"/>
</dbReference>